<accession>A0A420GBA0</accession>
<dbReference type="AlphaFoldDB" id="A0A420GBA0"/>
<dbReference type="Proteomes" id="UP000286402">
    <property type="component" value="Unassembled WGS sequence"/>
</dbReference>
<evidence type="ECO:0000313" key="2">
    <source>
        <dbReference type="Proteomes" id="UP000286402"/>
    </source>
</evidence>
<dbReference type="EMBL" id="MCAQ01000001">
    <property type="protein sequence ID" value="RKF42445.1"/>
    <property type="molecule type" value="Genomic_DNA"/>
</dbReference>
<evidence type="ECO:0000313" key="1">
    <source>
        <dbReference type="EMBL" id="RKF42445.1"/>
    </source>
</evidence>
<name>A0A420GBA0_9SPHI</name>
<gene>
    <name evidence="1" type="ORF">BCY89_02925</name>
</gene>
<comment type="caution">
    <text evidence="1">The sequence shown here is derived from an EMBL/GenBank/DDBJ whole genome shotgun (WGS) entry which is preliminary data.</text>
</comment>
<keyword evidence="2" id="KW-1185">Reference proteome</keyword>
<reference evidence="1 2" key="1">
    <citation type="submission" date="2016-07" db="EMBL/GenBank/DDBJ databases">
        <title>Genome analysis of Sphingobacterium siyangense T12B17.</title>
        <authorList>
            <person name="Xu D."/>
            <person name="Su Y."/>
            <person name="Zheng S."/>
        </authorList>
    </citation>
    <scope>NUCLEOTIDE SEQUENCE [LARGE SCALE GENOMIC DNA]</scope>
    <source>
        <strain evidence="1 2">T12B17</strain>
    </source>
</reference>
<protein>
    <submittedName>
        <fullName evidence="1">Uncharacterized protein</fullName>
    </submittedName>
</protein>
<sequence length="71" mass="8277">MTENMGNNNNIIENLDSKYHGYLEDEGKWLNDGFKNIFIDGEPSKANLKTSVYLMLPQEIRDYVDQLLHND</sequence>
<proteinExistence type="predicted"/>
<organism evidence="1 2">
    <name type="scientific">Sphingobacterium siyangense</name>
    <dbReference type="NCBI Taxonomy" id="459529"/>
    <lineage>
        <taxon>Bacteria</taxon>
        <taxon>Pseudomonadati</taxon>
        <taxon>Bacteroidota</taxon>
        <taxon>Sphingobacteriia</taxon>
        <taxon>Sphingobacteriales</taxon>
        <taxon>Sphingobacteriaceae</taxon>
        <taxon>Sphingobacterium</taxon>
    </lineage>
</organism>